<name>A0ABN7T1W2_OIKDI</name>
<dbReference type="Proteomes" id="UP001158576">
    <property type="component" value="Chromosome 2"/>
</dbReference>
<accession>A0ABN7T1W2</accession>
<evidence type="ECO:0000259" key="1">
    <source>
        <dbReference type="Pfam" id="PF00668"/>
    </source>
</evidence>
<dbReference type="PANTHER" id="PTHR28037:SF1">
    <property type="entry name" value="ALCOHOL O-ACETYLTRANSFERASE 1-RELATED"/>
    <property type="match status" value="1"/>
</dbReference>
<dbReference type="Pfam" id="PF00668">
    <property type="entry name" value="Condensation"/>
    <property type="match status" value="1"/>
</dbReference>
<feature type="domain" description="Condensation" evidence="1">
    <location>
        <begin position="43"/>
        <end position="405"/>
    </location>
</feature>
<dbReference type="InterPro" id="IPR052058">
    <property type="entry name" value="Alcohol_O-acetyltransferase"/>
</dbReference>
<gene>
    <name evidence="2" type="ORF">OKIOD_LOCUS14706</name>
</gene>
<proteinExistence type="predicted"/>
<keyword evidence="3" id="KW-1185">Reference proteome</keyword>
<protein>
    <submittedName>
        <fullName evidence="2">Oidioi.mRNA.OKI2018_I69.chr2.g5941.t1.cds</fullName>
    </submittedName>
</protein>
<dbReference type="Gene3D" id="3.30.559.10">
    <property type="entry name" value="Chloramphenicol acetyltransferase-like domain"/>
    <property type="match status" value="1"/>
</dbReference>
<evidence type="ECO:0000313" key="3">
    <source>
        <dbReference type="Proteomes" id="UP001158576"/>
    </source>
</evidence>
<dbReference type="SUPFAM" id="SSF52777">
    <property type="entry name" value="CoA-dependent acyltransferases"/>
    <property type="match status" value="2"/>
</dbReference>
<dbReference type="Gene3D" id="3.30.559.30">
    <property type="entry name" value="Nonribosomal peptide synthetase, condensation domain"/>
    <property type="match status" value="1"/>
</dbReference>
<organism evidence="2 3">
    <name type="scientific">Oikopleura dioica</name>
    <name type="common">Tunicate</name>
    <dbReference type="NCBI Taxonomy" id="34765"/>
    <lineage>
        <taxon>Eukaryota</taxon>
        <taxon>Metazoa</taxon>
        <taxon>Chordata</taxon>
        <taxon>Tunicata</taxon>
        <taxon>Appendicularia</taxon>
        <taxon>Copelata</taxon>
        <taxon>Oikopleuridae</taxon>
        <taxon>Oikopleura</taxon>
    </lineage>
</organism>
<dbReference type="PANTHER" id="PTHR28037">
    <property type="entry name" value="ALCOHOL O-ACETYLTRANSFERASE 1-RELATED"/>
    <property type="match status" value="1"/>
</dbReference>
<dbReference type="EMBL" id="OU015567">
    <property type="protein sequence ID" value="CAG5111660.1"/>
    <property type="molecule type" value="Genomic_DNA"/>
</dbReference>
<dbReference type="InterPro" id="IPR001242">
    <property type="entry name" value="Condensation_dom"/>
</dbReference>
<sequence>MNCGSCCGGCIRILCCCGRASCRDQDCFGIETAMEWDGLSVCHAAIVELNSPLDRITMTDAWYKTIQTHPFLRAKWSRGFIAKVKENTEPTYLEIPGSQDMVDQLIIHSNKDAKFAELTVCEQGLTIQILVTIPHSLADGTAMMIILNDLLKFYEKPHQSAILNEDYPVQAEKLKPKLSKEAIKNYKRKILTQQKEFKNVVPHQKFKERDPEYMPTHVTIRKGTPDGLQKLLHFCRNNGITVGTYLMAAFNCALAQDKMVKLGNELKMDIDFNLRDRFPQKLGNTVVACYIGVGSIVPKAELTETLVDVAKRIKNEINEQLENQEPFMMRAMMDILGSSDGKEFNKPINNHIASSVNFSNIGKYKFETQFNFGKIRELYCSGNKWTKAYEYCLTVQTTDKLCLTITHPTMPIYEPTANIYGEYLMLFANDPERFGNMTLKDYENFLN</sequence>
<evidence type="ECO:0000313" key="2">
    <source>
        <dbReference type="EMBL" id="CAG5111660.1"/>
    </source>
</evidence>
<reference evidence="2 3" key="1">
    <citation type="submission" date="2021-04" db="EMBL/GenBank/DDBJ databases">
        <authorList>
            <person name="Bliznina A."/>
        </authorList>
    </citation>
    <scope>NUCLEOTIDE SEQUENCE [LARGE SCALE GENOMIC DNA]</scope>
</reference>
<dbReference type="InterPro" id="IPR023213">
    <property type="entry name" value="CAT-like_dom_sf"/>
</dbReference>